<comment type="caution">
    <text evidence="1">The sequence shown here is derived from an EMBL/GenBank/DDBJ whole genome shotgun (WGS) entry which is preliminary data.</text>
</comment>
<name>A0ABY2GYH9_9HYPO</name>
<organism evidence="1 2">
    <name type="scientific">Trichoderma ghanense</name>
    <dbReference type="NCBI Taxonomy" id="65468"/>
    <lineage>
        <taxon>Eukaryota</taxon>
        <taxon>Fungi</taxon>
        <taxon>Dikarya</taxon>
        <taxon>Ascomycota</taxon>
        <taxon>Pezizomycotina</taxon>
        <taxon>Sordariomycetes</taxon>
        <taxon>Hypocreomycetidae</taxon>
        <taxon>Hypocreales</taxon>
        <taxon>Hypocreaceae</taxon>
        <taxon>Trichoderma</taxon>
    </lineage>
</organism>
<gene>
    <name evidence="1" type="ORF">CCMA1212_007261</name>
</gene>
<keyword evidence="2" id="KW-1185">Reference proteome</keyword>
<dbReference type="GeneID" id="300578882"/>
<reference evidence="1 2" key="1">
    <citation type="submission" date="2018-01" db="EMBL/GenBank/DDBJ databases">
        <title>Genome characterization of the sugarcane-associated fungus Trichoderma ghanense CCMA-1212 and their application in lignocelulose bioconversion.</title>
        <authorList>
            <person name="Steindorff A.S."/>
            <person name="Mendes T.D."/>
            <person name="Vilela E.S.D."/>
            <person name="Rodrigues D.S."/>
            <person name="Formighieri E.F."/>
            <person name="Melo I.S."/>
            <person name="Favaro L.C.L."/>
        </authorList>
    </citation>
    <scope>NUCLEOTIDE SEQUENCE [LARGE SCALE GENOMIC DNA]</scope>
    <source>
        <strain evidence="1 2">CCMA-1212</strain>
    </source>
</reference>
<dbReference type="EMBL" id="PPTA01000010">
    <property type="protein sequence ID" value="TFB00997.1"/>
    <property type="molecule type" value="Genomic_DNA"/>
</dbReference>
<proteinExistence type="predicted"/>
<accession>A0ABY2GYH9</accession>
<dbReference type="RefSeq" id="XP_073557198.1">
    <property type="nucleotide sequence ID" value="XM_073704432.1"/>
</dbReference>
<evidence type="ECO:0000313" key="1">
    <source>
        <dbReference type="EMBL" id="TFB00997.1"/>
    </source>
</evidence>
<sequence>MPFPPSFQKGVRVLIVLRFGQSFEKPKNDIPSSHGSSTISAHAPQELRRQMLDSTLNRDVKISQEIGESVTLANKGQNTIIEW</sequence>
<dbReference type="Proteomes" id="UP001642720">
    <property type="component" value="Unassembled WGS sequence"/>
</dbReference>
<evidence type="ECO:0000313" key="2">
    <source>
        <dbReference type="Proteomes" id="UP001642720"/>
    </source>
</evidence>
<protein>
    <submittedName>
        <fullName evidence="1">Uncharacterized protein</fullName>
    </submittedName>
</protein>